<gene>
    <name evidence="2" type="ORF">DSM112329_04476</name>
</gene>
<accession>A0AAU7B0Z2</accession>
<feature type="domain" description="Thioester reductase (TE)" evidence="1">
    <location>
        <begin position="9"/>
        <end position="232"/>
    </location>
</feature>
<evidence type="ECO:0000313" key="2">
    <source>
        <dbReference type="EMBL" id="XAY07589.1"/>
    </source>
</evidence>
<evidence type="ECO:0000259" key="1">
    <source>
        <dbReference type="Pfam" id="PF07993"/>
    </source>
</evidence>
<proteinExistence type="predicted"/>
<dbReference type="Pfam" id="PF07993">
    <property type="entry name" value="NAD_binding_4"/>
    <property type="match status" value="1"/>
</dbReference>
<protein>
    <submittedName>
        <fullName evidence="2">Nucleotide-sugar epimerase</fullName>
    </submittedName>
</protein>
<dbReference type="Gene3D" id="3.40.50.720">
    <property type="entry name" value="NAD(P)-binding Rossmann-like Domain"/>
    <property type="match status" value="1"/>
</dbReference>
<dbReference type="EMBL" id="CP114014">
    <property type="protein sequence ID" value="XAY07589.1"/>
    <property type="molecule type" value="Genomic_DNA"/>
</dbReference>
<dbReference type="InterPro" id="IPR013120">
    <property type="entry name" value="FAR_NAD-bd"/>
</dbReference>
<dbReference type="KEGG" id="parq:DSM112329_04476"/>
<dbReference type="AlphaFoldDB" id="A0AAU7B0Z2"/>
<dbReference type="SUPFAM" id="SSF51735">
    <property type="entry name" value="NAD(P)-binding Rossmann-fold domains"/>
    <property type="match status" value="1"/>
</dbReference>
<dbReference type="InterPro" id="IPR036291">
    <property type="entry name" value="NAD(P)-bd_dom_sf"/>
</dbReference>
<organism evidence="2">
    <name type="scientific">Paraconexibacter sp. AEG42_29</name>
    <dbReference type="NCBI Taxonomy" id="2997339"/>
    <lineage>
        <taxon>Bacteria</taxon>
        <taxon>Bacillati</taxon>
        <taxon>Actinomycetota</taxon>
        <taxon>Thermoleophilia</taxon>
        <taxon>Solirubrobacterales</taxon>
        <taxon>Paraconexibacteraceae</taxon>
        <taxon>Paraconexibacter</taxon>
    </lineage>
</organism>
<dbReference type="GO" id="GO:0005737">
    <property type="term" value="C:cytoplasm"/>
    <property type="evidence" value="ECO:0007669"/>
    <property type="project" value="TreeGrafter"/>
</dbReference>
<dbReference type="PANTHER" id="PTHR48079">
    <property type="entry name" value="PROTEIN YEEZ"/>
    <property type="match status" value="1"/>
</dbReference>
<dbReference type="RefSeq" id="WP_354698779.1">
    <property type="nucleotide sequence ID" value="NZ_CP114014.1"/>
</dbReference>
<reference evidence="2" key="1">
    <citation type="submission" date="2022-12" db="EMBL/GenBank/DDBJ databases">
        <title>Paraconexibacter alkalitolerans sp. nov. and Baekduia alba sp. nov., isolated from soil and emended description of the genera Paraconexibacter (Chun et al., 2020) and Baekduia (An et al., 2020).</title>
        <authorList>
            <person name="Vieira S."/>
            <person name="Huber K.J."/>
            <person name="Geppert A."/>
            <person name="Wolf J."/>
            <person name="Neumann-Schaal M."/>
            <person name="Muesken M."/>
            <person name="Overmann J."/>
        </authorList>
    </citation>
    <scope>NUCLEOTIDE SEQUENCE</scope>
    <source>
        <strain evidence="2">AEG42_29</strain>
    </source>
</reference>
<dbReference type="GO" id="GO:0004029">
    <property type="term" value="F:aldehyde dehydrogenase (NAD+) activity"/>
    <property type="evidence" value="ECO:0007669"/>
    <property type="project" value="TreeGrafter"/>
</dbReference>
<dbReference type="PANTHER" id="PTHR48079:SF6">
    <property type="entry name" value="NAD(P)-BINDING DOMAIN-CONTAINING PROTEIN-RELATED"/>
    <property type="match status" value="1"/>
</dbReference>
<dbReference type="InterPro" id="IPR051783">
    <property type="entry name" value="NAD(P)-dependent_oxidoreduct"/>
</dbReference>
<name>A0AAU7B0Z2_9ACTN</name>
<sequence>MTAAPICFVTGGTGFLGRHVIAELLERGATVHALVRPQSARRLAKIAEQLGVDPDRLVPVAGDIEREGLTIEPYEGRPDHLFHLAAIYDMDADPDEMAEANVEGTRRVLAFAEVHDAGTFHMVSSVAAAGDLEGTFPETDPRHGQRFPHAYHRSKFDSEILVRDHAAMPFRIYRPGAVVGTTDTGATDKLDGVYALFPLAAALRALPAYTIVPVPEMGRLPTVPVDRCAQAIAEIGLAAETDEGAHGDTFGLYATEDERVHDVLAALSAHVGGPKIVPALPEATGTAGFWVGQALGRLPVIGGARDRALNAIGVPAGLVDAAPFRCRFETTRTRAALAGTGIVIPAFADYVPALWDGWKRVKRAQR</sequence>